<sequence length="143" mass="16853">MTHILPLISNHKEYHKLCSQLQIVKLEDLVPLYKILPKSTQNVLENIIFDNFHIIMTGVAEIKRENQTYVNIQLAHSLPDNDYEMFGNLVTNDMERVPDVMIQFSLANQHGCRATIHKFNREYVFWFFKFDGDMKHDFINAVI</sequence>
<keyword evidence="2" id="KW-1185">Reference proteome</keyword>
<evidence type="ECO:0000313" key="1">
    <source>
        <dbReference type="EMBL" id="RIB25238.1"/>
    </source>
</evidence>
<dbReference type="EMBL" id="QKWP01000182">
    <property type="protein sequence ID" value="RIB25238.1"/>
    <property type="molecule type" value="Genomic_DNA"/>
</dbReference>
<evidence type="ECO:0000313" key="2">
    <source>
        <dbReference type="Proteomes" id="UP000266673"/>
    </source>
</evidence>
<proteinExistence type="predicted"/>
<gene>
    <name evidence="1" type="ORF">C2G38_2031237</name>
</gene>
<comment type="caution">
    <text evidence="1">The sequence shown here is derived from an EMBL/GenBank/DDBJ whole genome shotgun (WGS) entry which is preliminary data.</text>
</comment>
<dbReference type="Proteomes" id="UP000266673">
    <property type="component" value="Unassembled WGS sequence"/>
</dbReference>
<accession>A0A397VTI2</accession>
<dbReference type="OrthoDB" id="2399193at2759"/>
<name>A0A397VTI2_9GLOM</name>
<organism evidence="1 2">
    <name type="scientific">Gigaspora rosea</name>
    <dbReference type="NCBI Taxonomy" id="44941"/>
    <lineage>
        <taxon>Eukaryota</taxon>
        <taxon>Fungi</taxon>
        <taxon>Fungi incertae sedis</taxon>
        <taxon>Mucoromycota</taxon>
        <taxon>Glomeromycotina</taxon>
        <taxon>Glomeromycetes</taxon>
        <taxon>Diversisporales</taxon>
        <taxon>Gigasporaceae</taxon>
        <taxon>Gigaspora</taxon>
    </lineage>
</organism>
<reference evidence="1 2" key="1">
    <citation type="submission" date="2018-06" db="EMBL/GenBank/DDBJ databases">
        <title>Comparative genomics reveals the genomic features of Rhizophagus irregularis, R. cerebriforme, R. diaphanum and Gigaspora rosea, and their symbiotic lifestyle signature.</title>
        <authorList>
            <person name="Morin E."/>
            <person name="San Clemente H."/>
            <person name="Chen E.C.H."/>
            <person name="De La Providencia I."/>
            <person name="Hainaut M."/>
            <person name="Kuo A."/>
            <person name="Kohler A."/>
            <person name="Murat C."/>
            <person name="Tang N."/>
            <person name="Roy S."/>
            <person name="Loubradou J."/>
            <person name="Henrissat B."/>
            <person name="Grigoriev I.V."/>
            <person name="Corradi N."/>
            <person name="Roux C."/>
            <person name="Martin F.M."/>
        </authorList>
    </citation>
    <scope>NUCLEOTIDE SEQUENCE [LARGE SCALE GENOMIC DNA]</scope>
    <source>
        <strain evidence="1 2">DAOM 194757</strain>
    </source>
</reference>
<dbReference type="AlphaFoldDB" id="A0A397VTI2"/>
<protein>
    <submittedName>
        <fullName evidence="1">Uncharacterized protein</fullName>
    </submittedName>
</protein>